<feature type="chain" id="PRO_5004731252" description="DUF2380 domain-containing protein" evidence="1">
    <location>
        <begin position="28"/>
        <end position="170"/>
    </location>
</feature>
<feature type="signal peptide" evidence="1">
    <location>
        <begin position="1"/>
        <end position="27"/>
    </location>
</feature>
<dbReference type="eggNOG" id="ENOG5033F1A">
    <property type="taxonomic scope" value="Bacteria"/>
</dbReference>
<keyword evidence="3" id="KW-1185">Reference proteome</keyword>
<comment type="caution">
    <text evidence="2">The sequence shown here is derived from an EMBL/GenBank/DDBJ whole genome shotgun (WGS) entry which is preliminary data.</text>
</comment>
<evidence type="ECO:0008006" key="4">
    <source>
        <dbReference type="Google" id="ProtNLM"/>
    </source>
</evidence>
<dbReference type="InterPro" id="IPR021698">
    <property type="entry name" value="DUF3280"/>
</dbReference>
<evidence type="ECO:0000313" key="3">
    <source>
        <dbReference type="Proteomes" id="UP000017842"/>
    </source>
</evidence>
<keyword evidence="1" id="KW-0732">Signal</keyword>
<dbReference type="Proteomes" id="UP000017842">
    <property type="component" value="Unassembled WGS sequence"/>
</dbReference>
<reference evidence="2 3" key="1">
    <citation type="journal article" date="2013" name="Genome Announc.">
        <title>Draft Genome Sequence of the Methanotrophic Gammaproteobacterium Methyloglobulus morosus DSM 22980 Strain KoM1.</title>
        <authorList>
            <person name="Poehlein A."/>
            <person name="Deutzmann J.S."/>
            <person name="Daniel R."/>
            <person name="Simeonova D.D."/>
        </authorList>
    </citation>
    <scope>NUCLEOTIDE SEQUENCE [LARGE SCALE GENOMIC DNA]</scope>
    <source>
        <strain evidence="2 3">KoM1</strain>
    </source>
</reference>
<proteinExistence type="predicted"/>
<dbReference type="OrthoDB" id="5573138at2"/>
<accession>V5BUQ1</accession>
<dbReference type="AlphaFoldDB" id="V5BUQ1"/>
<organism evidence="2 3">
    <name type="scientific">Methyloglobulus morosus KoM1</name>
    <dbReference type="NCBI Taxonomy" id="1116472"/>
    <lineage>
        <taxon>Bacteria</taxon>
        <taxon>Pseudomonadati</taxon>
        <taxon>Pseudomonadota</taxon>
        <taxon>Gammaproteobacteria</taxon>
        <taxon>Methylococcales</taxon>
        <taxon>Methylococcaceae</taxon>
        <taxon>Methyloglobulus</taxon>
    </lineage>
</organism>
<evidence type="ECO:0000256" key="1">
    <source>
        <dbReference type="SAM" id="SignalP"/>
    </source>
</evidence>
<evidence type="ECO:0000313" key="2">
    <source>
        <dbReference type="EMBL" id="ESS69957.1"/>
    </source>
</evidence>
<name>V5BUQ1_9GAMM</name>
<protein>
    <recommendedName>
        <fullName evidence="4">DUF2380 domain-containing protein</fullName>
    </recommendedName>
</protein>
<dbReference type="Pfam" id="PF11684">
    <property type="entry name" value="DUF3280"/>
    <property type="match status" value="1"/>
</dbReference>
<gene>
    <name evidence="2" type="ORF">MGMO_126c00010</name>
</gene>
<sequence length="170" mass="19126">MTAHKTTQWHGVILVLLQCLFANTVNAQPRIAILDFELKDLTYIPGVPQEVERTGSVKPMLEEELQKAGYKLISIPVDAQKQATAGIGYLFDHHDMAAQLAKKYNADYVIVGRLHKPSFLFMYLMVHLVDVKQQRLIADYSSEVKGGEKKLTRKGVESLVVKINDTFKGL</sequence>
<dbReference type="EMBL" id="AYLO01000118">
    <property type="protein sequence ID" value="ESS69957.1"/>
    <property type="molecule type" value="Genomic_DNA"/>
</dbReference>
<dbReference type="RefSeq" id="WP_023495926.1">
    <property type="nucleotide sequence ID" value="NZ_AYLO01000118.1"/>
</dbReference>